<dbReference type="STRING" id="666681.M301_1804"/>
<sequence length="280" mass="28857">MLIQSMLVSALPARHADAHKGTFGSLAIVGGDTGMVGAVLLSARAALLSGAGRVYAACLSNNTPSVDILHPEIMFRKPTDLTNLAQLDCVVIGPGLGQSQAAIELLEFWLSQDLKMLIDADALNLIAKHPHLTAICKNRCADTVITPHAGEAARLLKITTEDIQQNRTESALTLAHNLHVTCVLKGAKTLVAHDDGNYFINTTGNVGLASGGTGDVLSGIIGSLLAQGLSGLDAAKLGVFVHGAAADALVAKGMGPAGLSASEVAIEARNIINQLSSYTT</sequence>
<keyword evidence="5 6" id="KW-0456">Lyase</keyword>
<organism evidence="8 9">
    <name type="scientific">Methylotenera versatilis (strain 301)</name>
    <dbReference type="NCBI Taxonomy" id="666681"/>
    <lineage>
        <taxon>Bacteria</taxon>
        <taxon>Pseudomonadati</taxon>
        <taxon>Pseudomonadota</taxon>
        <taxon>Betaproteobacteria</taxon>
        <taxon>Nitrosomonadales</taxon>
        <taxon>Methylophilaceae</taxon>
        <taxon>Methylotenera</taxon>
    </lineage>
</organism>
<evidence type="ECO:0000256" key="1">
    <source>
        <dbReference type="ARBA" id="ARBA00022741"/>
    </source>
</evidence>
<evidence type="ECO:0000259" key="7">
    <source>
        <dbReference type="PROSITE" id="PS51383"/>
    </source>
</evidence>
<dbReference type="PANTHER" id="PTHR12592">
    <property type="entry name" value="ATP-DEPENDENT (S)-NAD(P)H-HYDRATE DEHYDRATASE FAMILY MEMBER"/>
    <property type="match status" value="1"/>
</dbReference>
<feature type="domain" description="YjeF C-terminal" evidence="7">
    <location>
        <begin position="3"/>
        <end position="275"/>
    </location>
</feature>
<dbReference type="eggNOG" id="COG0063">
    <property type="taxonomic scope" value="Bacteria"/>
</dbReference>
<dbReference type="KEGG" id="meh:M301_1804"/>
<dbReference type="GO" id="GO:0052855">
    <property type="term" value="F:ADP-dependent NAD(P)H-hydrate dehydratase activity"/>
    <property type="evidence" value="ECO:0007669"/>
    <property type="project" value="UniProtKB-UniRule"/>
</dbReference>
<dbReference type="AlphaFoldDB" id="D7DJE6"/>
<dbReference type="Gene3D" id="3.40.1190.20">
    <property type="match status" value="1"/>
</dbReference>
<evidence type="ECO:0000256" key="3">
    <source>
        <dbReference type="ARBA" id="ARBA00022857"/>
    </source>
</evidence>
<evidence type="ECO:0000256" key="5">
    <source>
        <dbReference type="ARBA" id="ARBA00023239"/>
    </source>
</evidence>
<comment type="subunit">
    <text evidence="6">Homotetramer.</text>
</comment>
<keyword evidence="3 6" id="KW-0521">NADP</keyword>
<keyword evidence="2 6" id="KW-0067">ATP-binding</keyword>
<feature type="binding site" evidence="6">
    <location>
        <position position="215"/>
    </location>
    <ligand>
        <name>(6S)-NADPHX</name>
        <dbReference type="ChEBI" id="CHEBI:64076"/>
    </ligand>
</feature>
<accession>D7DJE6</accession>
<dbReference type="PROSITE" id="PS01050">
    <property type="entry name" value="YJEF_C_2"/>
    <property type="match status" value="1"/>
</dbReference>
<dbReference type="PROSITE" id="PS51383">
    <property type="entry name" value="YJEF_C_3"/>
    <property type="match status" value="1"/>
</dbReference>
<comment type="similarity">
    <text evidence="6">Belongs to the NnrD/CARKD family.</text>
</comment>
<dbReference type="GO" id="GO:0046496">
    <property type="term" value="P:nicotinamide nucleotide metabolic process"/>
    <property type="evidence" value="ECO:0007669"/>
    <property type="project" value="UniProtKB-UniRule"/>
</dbReference>
<keyword evidence="8" id="KW-0418">Kinase</keyword>
<gene>
    <name evidence="6" type="primary">nnrD</name>
    <name evidence="8" type="ordered locus">M301_1804</name>
</gene>
<keyword evidence="9" id="KW-1185">Reference proteome</keyword>
<keyword evidence="1 6" id="KW-0547">Nucleotide-binding</keyword>
<dbReference type="InterPro" id="IPR017953">
    <property type="entry name" value="Carbohydrate_kinase_pred_CS"/>
</dbReference>
<evidence type="ECO:0000256" key="4">
    <source>
        <dbReference type="ARBA" id="ARBA00023027"/>
    </source>
</evidence>
<dbReference type="GO" id="GO:0052856">
    <property type="term" value="F:NAD(P)HX epimerase activity"/>
    <property type="evidence" value="ECO:0007669"/>
    <property type="project" value="TreeGrafter"/>
</dbReference>
<proteinExistence type="inferred from homology"/>
<dbReference type="SUPFAM" id="SSF53613">
    <property type="entry name" value="Ribokinase-like"/>
    <property type="match status" value="1"/>
</dbReference>
<dbReference type="CDD" id="cd01171">
    <property type="entry name" value="YXKO-related"/>
    <property type="match status" value="1"/>
</dbReference>
<dbReference type="GO" id="GO:0005524">
    <property type="term" value="F:ATP binding"/>
    <property type="evidence" value="ECO:0007669"/>
    <property type="project" value="UniProtKB-KW"/>
</dbReference>
<reference evidence="8 9" key="2">
    <citation type="journal article" date="2011" name="J. Bacteriol.">
        <title>Genomes of three methylotrophs from a single niche uncover genetic and metabolic divergence of Methylophilaceae.</title>
        <authorList>
            <person name="Lapidus A."/>
            <person name="Clum A."/>
            <person name="Labutti K."/>
            <person name="Kaluzhnaya M.G."/>
            <person name="Lim S."/>
            <person name="Beck D.A."/>
            <person name="Glavina Del Rio T."/>
            <person name="Nolan M."/>
            <person name="Mavromatis K."/>
            <person name="Huntemann M."/>
            <person name="Lucas S."/>
            <person name="Lidstrom M.E."/>
            <person name="Ivanova N."/>
            <person name="Chistoserdova L."/>
        </authorList>
    </citation>
    <scope>NUCLEOTIDE SEQUENCE [LARGE SCALE GENOMIC DNA]</scope>
    <source>
        <strain evidence="8 9">301</strain>
    </source>
</reference>
<evidence type="ECO:0000313" key="8">
    <source>
        <dbReference type="EMBL" id="ADI30181.1"/>
    </source>
</evidence>
<dbReference type="PANTHER" id="PTHR12592:SF0">
    <property type="entry name" value="ATP-DEPENDENT (S)-NAD(P)H-HYDRATE DEHYDRATASE"/>
    <property type="match status" value="1"/>
</dbReference>
<feature type="binding site" evidence="6">
    <location>
        <position position="148"/>
    </location>
    <ligand>
        <name>(6S)-NADPHX</name>
        <dbReference type="ChEBI" id="CHEBI:64076"/>
    </ligand>
</feature>
<reference evidence="9" key="1">
    <citation type="submission" date="2010-05" db="EMBL/GenBank/DDBJ databases">
        <title>Complete sequence of Methylotenera sp. 301.</title>
        <authorList>
            <person name="Lucas S."/>
            <person name="Copeland A."/>
            <person name="Lapidus A."/>
            <person name="Cheng J.-F."/>
            <person name="Bruce D."/>
            <person name="Goodwin L."/>
            <person name="Pitluck S."/>
            <person name="Clum A."/>
            <person name="Land M."/>
            <person name="Hauser L."/>
            <person name="Kyrpides N."/>
            <person name="Ivanova N."/>
            <person name="Chistoservova L."/>
            <person name="Kalyuzhnaya M."/>
            <person name="Woyke T."/>
        </authorList>
    </citation>
    <scope>NUCLEOTIDE SEQUENCE [LARGE SCALE GENOMIC DNA]</scope>
    <source>
        <strain evidence="9">301</strain>
    </source>
</reference>
<keyword evidence="8" id="KW-0808">Transferase</keyword>
<comment type="catalytic activity">
    <reaction evidence="6">
        <text>(6S)-NADHX + ADP = AMP + phosphate + NADH + H(+)</text>
        <dbReference type="Rhea" id="RHEA:32223"/>
        <dbReference type="ChEBI" id="CHEBI:15378"/>
        <dbReference type="ChEBI" id="CHEBI:43474"/>
        <dbReference type="ChEBI" id="CHEBI:57945"/>
        <dbReference type="ChEBI" id="CHEBI:64074"/>
        <dbReference type="ChEBI" id="CHEBI:456215"/>
        <dbReference type="ChEBI" id="CHEBI:456216"/>
        <dbReference type="EC" id="4.2.1.136"/>
    </reaction>
</comment>
<dbReference type="NCBIfam" id="TIGR00196">
    <property type="entry name" value="yjeF_cterm"/>
    <property type="match status" value="1"/>
</dbReference>
<feature type="binding site" evidence="6">
    <location>
        <position position="214"/>
    </location>
    <ligand>
        <name>AMP</name>
        <dbReference type="ChEBI" id="CHEBI:456215"/>
    </ligand>
</feature>
<dbReference type="EC" id="4.2.1.136" evidence="6"/>
<evidence type="ECO:0000256" key="2">
    <source>
        <dbReference type="ARBA" id="ARBA00022840"/>
    </source>
</evidence>
<dbReference type="HOGENOM" id="CLU_024853_2_5_4"/>
<dbReference type="Proteomes" id="UP000000383">
    <property type="component" value="Chromosome"/>
</dbReference>
<evidence type="ECO:0000313" key="9">
    <source>
        <dbReference type="Proteomes" id="UP000000383"/>
    </source>
</evidence>
<feature type="binding site" evidence="6">
    <location>
        <position position="38"/>
    </location>
    <ligand>
        <name>(6S)-NADPHX</name>
        <dbReference type="ChEBI" id="CHEBI:64076"/>
    </ligand>
</feature>
<keyword evidence="4 6" id="KW-0520">NAD</keyword>
<name>D7DJE6_METV0</name>
<dbReference type="GO" id="GO:0110051">
    <property type="term" value="P:metabolite repair"/>
    <property type="evidence" value="ECO:0007669"/>
    <property type="project" value="TreeGrafter"/>
</dbReference>
<protein>
    <recommendedName>
        <fullName evidence="6">ADP-dependent (S)-NAD(P)H-hydrate dehydratase</fullName>
        <ecNumber evidence="6">4.2.1.136</ecNumber>
    </recommendedName>
    <alternativeName>
        <fullName evidence="6">ADP-dependent NAD(P)HX dehydratase</fullName>
    </alternativeName>
</protein>
<feature type="binding site" evidence="6">
    <location>
        <position position="95"/>
    </location>
    <ligand>
        <name>(6S)-NADPHX</name>
        <dbReference type="ChEBI" id="CHEBI:64076"/>
    </ligand>
</feature>
<dbReference type="GO" id="GO:0016301">
    <property type="term" value="F:kinase activity"/>
    <property type="evidence" value="ECO:0007669"/>
    <property type="project" value="UniProtKB-KW"/>
</dbReference>
<feature type="binding site" evidence="6">
    <location>
        <begin position="185"/>
        <end position="189"/>
    </location>
    <ligand>
        <name>AMP</name>
        <dbReference type="ChEBI" id="CHEBI:456215"/>
    </ligand>
</feature>
<comment type="cofactor">
    <cofactor evidence="6">
        <name>Mg(2+)</name>
        <dbReference type="ChEBI" id="CHEBI:18420"/>
    </cofactor>
</comment>
<dbReference type="InterPro" id="IPR000631">
    <property type="entry name" value="CARKD"/>
</dbReference>
<comment type="function">
    <text evidence="6">Catalyzes the dehydration of the S-form of NAD(P)HX at the expense of ADP, which is converted to AMP. Together with NAD(P)HX epimerase, which catalyzes the epimerization of the S- and R-forms, the enzyme allows the repair of both epimers of NAD(P)HX, a damaged form of NAD(P)H that is a result of enzymatic or heat-dependent hydration.</text>
</comment>
<dbReference type="InterPro" id="IPR029056">
    <property type="entry name" value="Ribokinase-like"/>
</dbReference>
<evidence type="ECO:0000256" key="6">
    <source>
        <dbReference type="HAMAP-Rule" id="MF_01965"/>
    </source>
</evidence>
<dbReference type="HAMAP" id="MF_01965">
    <property type="entry name" value="NADHX_dehydratase"/>
    <property type="match status" value="1"/>
</dbReference>
<dbReference type="Pfam" id="PF01256">
    <property type="entry name" value="Carb_kinase"/>
    <property type="match status" value="1"/>
</dbReference>
<comment type="catalytic activity">
    <reaction evidence="6">
        <text>(6S)-NADPHX + ADP = AMP + phosphate + NADPH + H(+)</text>
        <dbReference type="Rhea" id="RHEA:32235"/>
        <dbReference type="ChEBI" id="CHEBI:15378"/>
        <dbReference type="ChEBI" id="CHEBI:43474"/>
        <dbReference type="ChEBI" id="CHEBI:57783"/>
        <dbReference type="ChEBI" id="CHEBI:64076"/>
        <dbReference type="ChEBI" id="CHEBI:456215"/>
        <dbReference type="ChEBI" id="CHEBI:456216"/>
        <dbReference type="EC" id="4.2.1.136"/>
    </reaction>
</comment>
<dbReference type="EMBL" id="CP002056">
    <property type="protein sequence ID" value="ADI30181.1"/>
    <property type="molecule type" value="Genomic_DNA"/>
</dbReference>